<reference evidence="1 2" key="1">
    <citation type="submission" date="2018-08" db="EMBL/GenBank/DDBJ databases">
        <title>A genome reference for cultivated species of the human gut microbiota.</title>
        <authorList>
            <person name="Zou Y."/>
            <person name="Xue W."/>
            <person name="Luo G."/>
        </authorList>
    </citation>
    <scope>NUCLEOTIDE SEQUENCE [LARGE SCALE GENOMIC DNA]</scope>
    <source>
        <strain evidence="1 2">TF06-40</strain>
    </source>
</reference>
<dbReference type="Proteomes" id="UP000261187">
    <property type="component" value="Unassembled WGS sequence"/>
</dbReference>
<gene>
    <name evidence="1" type="ORF">DXC61_00840</name>
</gene>
<dbReference type="AlphaFoldDB" id="A0AA92VWA2"/>
<comment type="caution">
    <text evidence="1">The sequence shown here is derived from an EMBL/GenBank/DDBJ whole genome shotgun (WGS) entry which is preliminary data.</text>
</comment>
<evidence type="ECO:0000313" key="2">
    <source>
        <dbReference type="Proteomes" id="UP000261187"/>
    </source>
</evidence>
<organism evidence="1 2">
    <name type="scientific">Segatella copri</name>
    <dbReference type="NCBI Taxonomy" id="165179"/>
    <lineage>
        <taxon>Bacteria</taxon>
        <taxon>Pseudomonadati</taxon>
        <taxon>Bacteroidota</taxon>
        <taxon>Bacteroidia</taxon>
        <taxon>Bacteroidales</taxon>
        <taxon>Prevotellaceae</taxon>
        <taxon>Segatella</taxon>
    </lineage>
</organism>
<evidence type="ECO:0000313" key="1">
    <source>
        <dbReference type="EMBL" id="RGL64744.1"/>
    </source>
</evidence>
<evidence type="ECO:0008006" key="3">
    <source>
        <dbReference type="Google" id="ProtNLM"/>
    </source>
</evidence>
<dbReference type="EMBL" id="QSSA01000001">
    <property type="protein sequence ID" value="RGL64744.1"/>
    <property type="molecule type" value="Genomic_DNA"/>
</dbReference>
<accession>A0AA92VWA2</accession>
<proteinExistence type="predicted"/>
<protein>
    <recommendedName>
        <fullName evidence="3">Uracil DNA glycosylase superfamily protein</fullName>
    </recommendedName>
</protein>
<sequence length="233" mass="27625">MIFVMLNEQLNDLYRNNLVNLMEMYSVLDGQKIFHYVGPLLIYCWEERYLSSKYRLMIIGQETNGWYDNYVINSETLWEDIAKYKSFRLGEFKQNSPFWRYAHEFNKRVNGVDDLNFIWCNINKFGVDGRGRASPLVTNSENCYFNLLSEELAILRPEVCLFLTGPNYDDDIRHKLCDVQFEEFKDFDIRKVAKLKSSFLPSKSYRTYHPGYGNRKKSIYELILSAIIDDIGK</sequence>
<name>A0AA92VWA2_9BACT</name>